<evidence type="ECO:0000256" key="5">
    <source>
        <dbReference type="ARBA" id="ARBA00022840"/>
    </source>
</evidence>
<evidence type="ECO:0000313" key="9">
    <source>
        <dbReference type="EMBL" id="RDI72138.1"/>
    </source>
</evidence>
<reference evidence="9 12" key="3">
    <citation type="submission" date="2018-07" db="EMBL/GenBank/DDBJ databases">
        <title>Genome sequence of extremly halophilic archaeon Halopelagius longus strain BC12-B1.</title>
        <authorList>
            <person name="Zhang X."/>
        </authorList>
    </citation>
    <scope>NUCLEOTIDE SEQUENCE [LARGE SCALE GENOMIC DNA]</scope>
    <source>
        <strain evidence="9 12">BC12-B1</strain>
    </source>
</reference>
<dbReference type="Proteomes" id="UP000199289">
    <property type="component" value="Unassembled WGS sequence"/>
</dbReference>
<dbReference type="RefSeq" id="WP_092531710.1">
    <property type="nucleotide sequence ID" value="NZ_FNKQ01000001.1"/>
</dbReference>
<dbReference type="InterPro" id="IPR027417">
    <property type="entry name" value="P-loop_NTPase"/>
</dbReference>
<keyword evidence="2" id="KW-0963">Cytoplasm</keyword>
<dbReference type="GO" id="GO:0031411">
    <property type="term" value="C:gas vesicle"/>
    <property type="evidence" value="ECO:0007669"/>
    <property type="project" value="InterPro"/>
</dbReference>
<dbReference type="PANTHER" id="PTHR42759">
    <property type="entry name" value="MOXR FAMILY PROTEIN"/>
    <property type="match status" value="1"/>
</dbReference>
<evidence type="ECO:0000313" key="12">
    <source>
        <dbReference type="Proteomes" id="UP000255421"/>
    </source>
</evidence>
<feature type="compositionally biased region" description="Basic and acidic residues" evidence="7">
    <location>
        <begin position="16"/>
        <end position="40"/>
    </location>
</feature>
<keyword evidence="12" id="KW-1185">Reference proteome</keyword>
<reference evidence="10" key="2">
    <citation type="submission" date="2016-10" db="EMBL/GenBank/DDBJ databases">
        <authorList>
            <person name="de Groot N.N."/>
        </authorList>
    </citation>
    <scope>NUCLEOTIDE SEQUENCE [LARGE SCALE GENOMIC DNA]</scope>
    <source>
        <strain evidence="10">CGMCC 1.12397</strain>
    </source>
</reference>
<dbReference type="AlphaFoldDB" id="A0A1H0XXB6"/>
<dbReference type="GO" id="GO:0005524">
    <property type="term" value="F:ATP binding"/>
    <property type="evidence" value="ECO:0007669"/>
    <property type="project" value="UniProtKB-KW"/>
</dbReference>
<evidence type="ECO:0000256" key="3">
    <source>
        <dbReference type="ARBA" id="ARBA00022741"/>
    </source>
</evidence>
<dbReference type="EMBL" id="QQST01000001">
    <property type="protein sequence ID" value="RDI72138.1"/>
    <property type="molecule type" value="Genomic_DNA"/>
</dbReference>
<protein>
    <submittedName>
        <fullName evidence="10">Gas vesicle protein GvpN</fullName>
    </submittedName>
</protein>
<comment type="subcellular location">
    <subcellularLocation>
        <location evidence="1">Cytoplasm</location>
    </subcellularLocation>
</comment>
<evidence type="ECO:0000256" key="1">
    <source>
        <dbReference type="ARBA" id="ARBA00004496"/>
    </source>
</evidence>
<feature type="domain" description="ATPase dynein-related AAA" evidence="8">
    <location>
        <begin position="84"/>
        <end position="237"/>
    </location>
</feature>
<evidence type="ECO:0000256" key="4">
    <source>
        <dbReference type="ARBA" id="ARBA00022801"/>
    </source>
</evidence>
<accession>A0A1H0XXB6</accession>
<dbReference type="PANTHER" id="PTHR42759:SF1">
    <property type="entry name" value="MAGNESIUM-CHELATASE SUBUNIT CHLD"/>
    <property type="match status" value="1"/>
</dbReference>
<dbReference type="GO" id="GO:0031412">
    <property type="term" value="P:gas vesicle organization"/>
    <property type="evidence" value="ECO:0007669"/>
    <property type="project" value="InterPro"/>
</dbReference>
<sequence length="338" mass="37560">MTDGSEHNRTVRGLRVRSDNEETQRRSKEEKNLDRHRSEVDESGDEGPLSAEEVAKRFEPFVETDETQALVERINNWWAAEQPVHLVGPTGCGKTTMAVQAAVARGRPIVWIEGDDAVDTAALVGEHAGKEQYTERDQYVRDVVKKTSITRDRWVDNPLSVAAREGATLIYNEFSRSKPAANNVLLSAFEEGLLEYSTGRGADRTVEVHPEFRTVLTSNSVEYAGVHRPQDALLDRLVGIHMGFYGKETEVEIVDSEVDELDRESIEKIVTIVRGLREEMDITVGTRAAIMAARGLSAFPPEDDILVDICTDVLASKVSSREEVEEIRGQIQSIVGGI</sequence>
<dbReference type="InterPro" id="IPR050764">
    <property type="entry name" value="CbbQ/NirQ/NorQ/GpvN"/>
</dbReference>
<reference evidence="11" key="1">
    <citation type="submission" date="2016-10" db="EMBL/GenBank/DDBJ databases">
        <authorList>
            <person name="Varghese N."/>
            <person name="Submissions S."/>
        </authorList>
    </citation>
    <scope>NUCLEOTIDE SEQUENCE [LARGE SCALE GENOMIC DNA]</scope>
    <source>
        <strain evidence="11">CGMCC 1.12397</strain>
    </source>
</reference>
<keyword evidence="3" id="KW-0547">Nucleotide-binding</keyword>
<dbReference type="OrthoDB" id="45425at2157"/>
<comment type="catalytic activity">
    <reaction evidence="6">
        <text>ATP + H2O = ADP + phosphate + H(+)</text>
        <dbReference type="Rhea" id="RHEA:13065"/>
        <dbReference type="ChEBI" id="CHEBI:15377"/>
        <dbReference type="ChEBI" id="CHEBI:15378"/>
        <dbReference type="ChEBI" id="CHEBI:30616"/>
        <dbReference type="ChEBI" id="CHEBI:43474"/>
        <dbReference type="ChEBI" id="CHEBI:456216"/>
    </reaction>
</comment>
<dbReference type="Pfam" id="PF07728">
    <property type="entry name" value="AAA_5"/>
    <property type="match status" value="1"/>
</dbReference>
<evidence type="ECO:0000256" key="7">
    <source>
        <dbReference type="SAM" id="MobiDB-lite"/>
    </source>
</evidence>
<dbReference type="SUPFAM" id="SSF52540">
    <property type="entry name" value="P-loop containing nucleoside triphosphate hydrolases"/>
    <property type="match status" value="1"/>
</dbReference>
<proteinExistence type="predicted"/>
<evidence type="ECO:0000259" key="8">
    <source>
        <dbReference type="Pfam" id="PF07728"/>
    </source>
</evidence>
<dbReference type="GO" id="GO:0005737">
    <property type="term" value="C:cytoplasm"/>
    <property type="evidence" value="ECO:0007669"/>
    <property type="project" value="UniProtKB-SubCell"/>
</dbReference>
<evidence type="ECO:0000313" key="11">
    <source>
        <dbReference type="Proteomes" id="UP000199289"/>
    </source>
</evidence>
<dbReference type="GO" id="GO:0016887">
    <property type="term" value="F:ATP hydrolysis activity"/>
    <property type="evidence" value="ECO:0007669"/>
    <property type="project" value="InterPro"/>
</dbReference>
<dbReference type="EMBL" id="FNKQ01000001">
    <property type="protein sequence ID" value="SDQ07296.1"/>
    <property type="molecule type" value="Genomic_DNA"/>
</dbReference>
<feature type="region of interest" description="Disordered" evidence="7">
    <location>
        <begin position="1"/>
        <end position="50"/>
    </location>
</feature>
<evidence type="ECO:0000313" key="10">
    <source>
        <dbReference type="EMBL" id="SDQ07296.1"/>
    </source>
</evidence>
<evidence type="ECO:0000256" key="2">
    <source>
        <dbReference type="ARBA" id="ARBA00022490"/>
    </source>
</evidence>
<evidence type="ECO:0000256" key="6">
    <source>
        <dbReference type="ARBA" id="ARBA00049360"/>
    </source>
</evidence>
<keyword evidence="5" id="KW-0067">ATP-binding</keyword>
<keyword evidence="4" id="KW-0378">Hydrolase</keyword>
<dbReference type="Gene3D" id="3.40.50.300">
    <property type="entry name" value="P-loop containing nucleotide triphosphate hydrolases"/>
    <property type="match status" value="1"/>
</dbReference>
<name>A0A1H0XXB6_9EURY</name>
<dbReference type="Proteomes" id="UP000255421">
    <property type="component" value="Unassembled WGS sequence"/>
</dbReference>
<dbReference type="InterPro" id="IPR011704">
    <property type="entry name" value="ATPase_dyneun-rel_AAA"/>
</dbReference>
<gene>
    <name evidence="9" type="primary">gvpN</name>
    <name evidence="9" type="ORF">DWB78_10670</name>
    <name evidence="10" type="ORF">SAMN05216278_0242</name>
</gene>
<dbReference type="NCBIfam" id="TIGR02640">
    <property type="entry name" value="gas_vesic_GvpN"/>
    <property type="match status" value="1"/>
</dbReference>
<dbReference type="InterPro" id="IPR013462">
    <property type="entry name" value="Gas-vesicle_GvpN"/>
</dbReference>
<organism evidence="10 11">
    <name type="scientific">Halopelagius longus</name>
    <dbReference type="NCBI Taxonomy" id="1236180"/>
    <lineage>
        <taxon>Archaea</taxon>
        <taxon>Methanobacteriati</taxon>
        <taxon>Methanobacteriota</taxon>
        <taxon>Stenosarchaea group</taxon>
        <taxon>Halobacteria</taxon>
        <taxon>Halobacteriales</taxon>
        <taxon>Haloferacaceae</taxon>
    </lineage>
</organism>